<gene>
    <name evidence="2" type="ORF">ANCCAN_24347</name>
</gene>
<sequence>MIRREAEYRSPKKPFFFADPSEFEPVVAEAAATTISPQLIIPPASIKNQVGSSPSTSSEAVDRKITSEHVVQVPENKNPSEQDPLLPVDLTQKVPKVPLDIIASHVVREEKGSHNNEAASSPSTTETPALPLTATETSSPLPPLTATENTSPPPLTATGNVPPLPSTATETSPPPMTATGDVPPLPSTVTETSSPPPLTATDITPPLPSTATEASSPPPSTATGNVPPLPPAATETSSPSPSTATEAPSLPSTATETTDASSGQPIVPVDTADKIVQVFLYSIRNLMNTTSLV</sequence>
<dbReference type="STRING" id="29170.A0A368FI84"/>
<feature type="compositionally biased region" description="Low complexity" evidence="1">
    <location>
        <begin position="232"/>
        <end position="255"/>
    </location>
</feature>
<keyword evidence="3" id="KW-1185">Reference proteome</keyword>
<evidence type="ECO:0000256" key="1">
    <source>
        <dbReference type="SAM" id="MobiDB-lite"/>
    </source>
</evidence>
<comment type="caution">
    <text evidence="2">The sequence shown here is derived from an EMBL/GenBank/DDBJ whole genome shotgun (WGS) entry which is preliminary data.</text>
</comment>
<reference evidence="2 3" key="1">
    <citation type="submission" date="2014-10" db="EMBL/GenBank/DDBJ databases">
        <title>Draft genome of the hookworm Ancylostoma caninum.</title>
        <authorList>
            <person name="Mitreva M."/>
        </authorList>
    </citation>
    <scope>NUCLEOTIDE SEQUENCE [LARGE SCALE GENOMIC DNA]</scope>
    <source>
        <strain evidence="2 3">Baltimore</strain>
    </source>
</reference>
<organism evidence="2 3">
    <name type="scientific">Ancylostoma caninum</name>
    <name type="common">Dog hookworm</name>
    <dbReference type="NCBI Taxonomy" id="29170"/>
    <lineage>
        <taxon>Eukaryota</taxon>
        <taxon>Metazoa</taxon>
        <taxon>Ecdysozoa</taxon>
        <taxon>Nematoda</taxon>
        <taxon>Chromadorea</taxon>
        <taxon>Rhabditida</taxon>
        <taxon>Rhabditina</taxon>
        <taxon>Rhabditomorpha</taxon>
        <taxon>Strongyloidea</taxon>
        <taxon>Ancylostomatidae</taxon>
        <taxon>Ancylostomatinae</taxon>
        <taxon>Ancylostoma</taxon>
    </lineage>
</organism>
<proteinExistence type="predicted"/>
<accession>A0A368FI84</accession>
<feature type="compositionally biased region" description="Low complexity" evidence="1">
    <location>
        <begin position="117"/>
        <end position="138"/>
    </location>
</feature>
<dbReference type="EMBL" id="JOJR01001741">
    <property type="protein sequence ID" value="RCN29887.1"/>
    <property type="molecule type" value="Genomic_DNA"/>
</dbReference>
<dbReference type="AlphaFoldDB" id="A0A368FI84"/>
<protein>
    <submittedName>
        <fullName evidence="2">Uncharacterized protein</fullName>
    </submittedName>
</protein>
<evidence type="ECO:0000313" key="3">
    <source>
        <dbReference type="Proteomes" id="UP000252519"/>
    </source>
</evidence>
<dbReference type="OrthoDB" id="10603527at2759"/>
<name>A0A368FI84_ANCCA</name>
<dbReference type="Proteomes" id="UP000252519">
    <property type="component" value="Unassembled WGS sequence"/>
</dbReference>
<feature type="region of interest" description="Disordered" evidence="1">
    <location>
        <begin position="42"/>
        <end position="270"/>
    </location>
</feature>
<evidence type="ECO:0000313" key="2">
    <source>
        <dbReference type="EMBL" id="RCN29887.1"/>
    </source>
</evidence>
<feature type="compositionally biased region" description="Polar residues" evidence="1">
    <location>
        <begin position="46"/>
        <end position="59"/>
    </location>
</feature>